<dbReference type="Gene3D" id="3.20.20.70">
    <property type="entry name" value="Aldolase class I"/>
    <property type="match status" value="1"/>
</dbReference>
<dbReference type="Proteomes" id="UP000321306">
    <property type="component" value="Unassembled WGS sequence"/>
</dbReference>
<dbReference type="InterPro" id="IPR013785">
    <property type="entry name" value="Aldolase_TIM"/>
</dbReference>
<dbReference type="NCBIfam" id="TIGR01182">
    <property type="entry name" value="eda"/>
    <property type="match status" value="1"/>
</dbReference>
<reference evidence="6 7" key="1">
    <citation type="submission" date="2019-07" db="EMBL/GenBank/DDBJ databases">
        <title>Whole genome shotgun sequence of Deinococcus cellulosilyticus NBRC 106333.</title>
        <authorList>
            <person name="Hosoyama A."/>
            <person name="Uohara A."/>
            <person name="Ohji S."/>
            <person name="Ichikawa N."/>
        </authorList>
    </citation>
    <scope>NUCLEOTIDE SEQUENCE [LARGE SCALE GENOMIC DNA]</scope>
    <source>
        <strain evidence="6 7">NBRC 106333</strain>
    </source>
</reference>
<comment type="subunit">
    <text evidence="3">Homotrimer.</text>
</comment>
<keyword evidence="4" id="KW-0456">Lyase</keyword>
<evidence type="ECO:0000256" key="3">
    <source>
        <dbReference type="ARBA" id="ARBA00011233"/>
    </source>
</evidence>
<comment type="similarity">
    <text evidence="2">Belongs to the KHG/KDPG aldolase family.</text>
</comment>
<dbReference type="RefSeq" id="WP_146884119.1">
    <property type="nucleotide sequence ID" value="NZ_BJXB01000007.1"/>
</dbReference>
<dbReference type="InterPro" id="IPR000887">
    <property type="entry name" value="Aldlse_KDPG_KHG"/>
</dbReference>
<name>A0A511N0C4_DEIC1</name>
<keyword evidence="7" id="KW-1185">Reference proteome</keyword>
<proteinExistence type="inferred from homology"/>
<accession>A0A511N0C4</accession>
<dbReference type="Pfam" id="PF01081">
    <property type="entry name" value="Aldolase"/>
    <property type="match status" value="1"/>
</dbReference>
<evidence type="ECO:0000256" key="2">
    <source>
        <dbReference type="ARBA" id="ARBA00006906"/>
    </source>
</evidence>
<dbReference type="OrthoDB" id="9802667at2"/>
<evidence type="ECO:0000313" key="6">
    <source>
        <dbReference type="EMBL" id="GEM46302.1"/>
    </source>
</evidence>
<evidence type="ECO:0000256" key="1">
    <source>
        <dbReference type="ARBA" id="ARBA00004761"/>
    </source>
</evidence>
<sequence>MSISLLLQQAGVVGVLRASSADRAVHATLAAAKGGLKAIEVTFTTPDAASALQQLREQVPQGFLLGAGTVMDAEQALQATSAGARFLVSPHLGTDVLEVALEHGVPYVPGVITPTEIQRAMRLGVEVVKLFPIGSSGGLGYLKDLLGPFPDLKCMVTGGVGPEDVVQYRTVGALAVGLGSNLFPKVAVETGDAAAVTAATRQALQAAGLA</sequence>
<keyword evidence="5" id="KW-0119">Carbohydrate metabolism</keyword>
<dbReference type="CDD" id="cd00452">
    <property type="entry name" value="KDPG_aldolase"/>
    <property type="match status" value="1"/>
</dbReference>
<dbReference type="PANTHER" id="PTHR30246">
    <property type="entry name" value="2-KETO-3-DEOXY-6-PHOSPHOGLUCONATE ALDOLASE"/>
    <property type="match status" value="1"/>
</dbReference>
<evidence type="ECO:0000313" key="7">
    <source>
        <dbReference type="Proteomes" id="UP000321306"/>
    </source>
</evidence>
<dbReference type="SUPFAM" id="SSF51569">
    <property type="entry name" value="Aldolase"/>
    <property type="match status" value="1"/>
</dbReference>
<comment type="caution">
    <text evidence="6">The sequence shown here is derived from an EMBL/GenBank/DDBJ whole genome shotgun (WGS) entry which is preliminary data.</text>
</comment>
<dbReference type="PANTHER" id="PTHR30246:SF1">
    <property type="entry name" value="2-DEHYDRO-3-DEOXY-6-PHOSPHOGALACTONATE ALDOLASE-RELATED"/>
    <property type="match status" value="1"/>
</dbReference>
<gene>
    <name evidence="6" type="ORF">DC3_19370</name>
</gene>
<organism evidence="6 7">
    <name type="scientific">Deinococcus cellulosilyticus (strain DSM 18568 / NBRC 106333 / KACC 11606 / 5516J-15)</name>
    <dbReference type="NCBI Taxonomy" id="1223518"/>
    <lineage>
        <taxon>Bacteria</taxon>
        <taxon>Thermotogati</taxon>
        <taxon>Deinococcota</taxon>
        <taxon>Deinococci</taxon>
        <taxon>Deinococcales</taxon>
        <taxon>Deinococcaceae</taxon>
        <taxon>Deinococcus</taxon>
    </lineage>
</organism>
<dbReference type="EMBL" id="BJXB01000007">
    <property type="protein sequence ID" value="GEM46302.1"/>
    <property type="molecule type" value="Genomic_DNA"/>
</dbReference>
<evidence type="ECO:0000256" key="5">
    <source>
        <dbReference type="ARBA" id="ARBA00023277"/>
    </source>
</evidence>
<dbReference type="AlphaFoldDB" id="A0A511N0C4"/>
<protein>
    <submittedName>
        <fullName evidence="6">Ketohydroxyglutarate aldolase</fullName>
    </submittedName>
</protein>
<comment type="pathway">
    <text evidence="1">Carbohydrate acid metabolism.</text>
</comment>
<dbReference type="GO" id="GO:0016829">
    <property type="term" value="F:lyase activity"/>
    <property type="evidence" value="ECO:0007669"/>
    <property type="project" value="UniProtKB-KW"/>
</dbReference>
<evidence type="ECO:0000256" key="4">
    <source>
        <dbReference type="ARBA" id="ARBA00023239"/>
    </source>
</evidence>